<sequence length="288" mass="30724">MTVVVALLLAAGVLLVASPWLWPRRPSETSDARVATPGRLADLLARAGLSTVRPAVLIATMVVLGVIGAGLVLLLVPVLALAPAAAVVCAVTPLLLLRARAASRRRALRALWPDVVDLLLSSIRAGRGLPEAVSALADSAPEAVRPAFVTFRRDWLRTARFDESLDTLKVTLADPVADRIVETLRMAREVGGTELPTVLRSLSHYLRAEVAVRGEVEARQSWVRTAARLGVAAPWIVLLMLGSRPEAQAAYNTPTGAALVAAGLVATLIAYRLMVAIGRLPDEGRWFR</sequence>
<keyword evidence="3 6" id="KW-0812">Transmembrane</keyword>
<dbReference type="GO" id="GO:0005886">
    <property type="term" value="C:plasma membrane"/>
    <property type="evidence" value="ECO:0007669"/>
    <property type="project" value="UniProtKB-SubCell"/>
</dbReference>
<evidence type="ECO:0000256" key="4">
    <source>
        <dbReference type="ARBA" id="ARBA00022989"/>
    </source>
</evidence>
<reference evidence="8 9" key="1">
    <citation type="journal article" date="2015" name="Stand. Genomic Sci.">
        <title>Genomic Encyclopedia of Bacterial and Archaeal Type Strains, Phase III: the genomes of soil and plant-associated and newly described type strains.</title>
        <authorList>
            <person name="Whitman W.B."/>
            <person name="Woyke T."/>
            <person name="Klenk H.P."/>
            <person name="Zhou Y."/>
            <person name="Lilburn T.G."/>
            <person name="Beck B.J."/>
            <person name="De Vos P."/>
            <person name="Vandamme P."/>
            <person name="Eisen J.A."/>
            <person name="Garrity G."/>
            <person name="Hugenholtz P."/>
            <person name="Kyrpides N.C."/>
        </authorList>
    </citation>
    <scope>NUCLEOTIDE SEQUENCE [LARGE SCALE GENOMIC DNA]</scope>
    <source>
        <strain evidence="8 9">CV2</strain>
    </source>
</reference>
<evidence type="ECO:0000256" key="6">
    <source>
        <dbReference type="SAM" id="Phobius"/>
    </source>
</evidence>
<dbReference type="PANTHER" id="PTHR35007:SF1">
    <property type="entry name" value="PILUS ASSEMBLY PROTEIN"/>
    <property type="match status" value="1"/>
</dbReference>
<evidence type="ECO:0000256" key="1">
    <source>
        <dbReference type="ARBA" id="ARBA00004651"/>
    </source>
</evidence>
<dbReference type="InterPro" id="IPR018076">
    <property type="entry name" value="T2SS_GspF_dom"/>
</dbReference>
<comment type="caution">
    <text evidence="8">The sequence shown here is derived from an EMBL/GenBank/DDBJ whole genome shotgun (WGS) entry which is preliminary data.</text>
</comment>
<evidence type="ECO:0000256" key="5">
    <source>
        <dbReference type="ARBA" id="ARBA00023136"/>
    </source>
</evidence>
<dbReference type="PANTHER" id="PTHR35007">
    <property type="entry name" value="INTEGRAL MEMBRANE PROTEIN-RELATED"/>
    <property type="match status" value="1"/>
</dbReference>
<feature type="transmembrane region" description="Helical" evidence="6">
    <location>
        <begin position="255"/>
        <end position="278"/>
    </location>
</feature>
<evidence type="ECO:0000313" key="9">
    <source>
        <dbReference type="Proteomes" id="UP000293519"/>
    </source>
</evidence>
<keyword evidence="2" id="KW-1003">Cell membrane</keyword>
<dbReference type="Pfam" id="PF00482">
    <property type="entry name" value="T2SSF"/>
    <property type="match status" value="1"/>
</dbReference>
<evidence type="ECO:0000259" key="7">
    <source>
        <dbReference type="Pfam" id="PF00482"/>
    </source>
</evidence>
<proteinExistence type="predicted"/>
<evidence type="ECO:0000313" key="8">
    <source>
        <dbReference type="EMBL" id="RZS59420.1"/>
    </source>
</evidence>
<name>A0A4V2EXG6_9MICO</name>
<dbReference type="OrthoDB" id="3217742at2"/>
<evidence type="ECO:0000256" key="2">
    <source>
        <dbReference type="ARBA" id="ARBA00022475"/>
    </source>
</evidence>
<dbReference type="Proteomes" id="UP000293519">
    <property type="component" value="Unassembled WGS sequence"/>
</dbReference>
<feature type="transmembrane region" description="Helical" evidence="6">
    <location>
        <begin position="6"/>
        <end position="23"/>
    </location>
</feature>
<dbReference type="RefSeq" id="WP_130484505.1">
    <property type="nucleotide sequence ID" value="NZ_SGWW01000001.1"/>
</dbReference>
<keyword evidence="9" id="KW-1185">Reference proteome</keyword>
<keyword evidence="4 6" id="KW-1133">Transmembrane helix</keyword>
<protein>
    <submittedName>
        <fullName evidence="8">Tight adherence protein B</fullName>
    </submittedName>
</protein>
<feature type="domain" description="Type II secretion system protein GspF" evidence="7">
    <location>
        <begin position="117"/>
        <end position="241"/>
    </location>
</feature>
<feature type="transmembrane region" description="Helical" evidence="6">
    <location>
        <begin position="55"/>
        <end position="75"/>
    </location>
</feature>
<dbReference type="AlphaFoldDB" id="A0A4V2EXG6"/>
<feature type="transmembrane region" description="Helical" evidence="6">
    <location>
        <begin position="81"/>
        <end position="99"/>
    </location>
</feature>
<gene>
    <name evidence="8" type="ORF">EV141_0645</name>
</gene>
<accession>A0A4V2EXG6</accession>
<dbReference type="EMBL" id="SGWW01000001">
    <property type="protein sequence ID" value="RZS59420.1"/>
    <property type="molecule type" value="Genomic_DNA"/>
</dbReference>
<comment type="subcellular location">
    <subcellularLocation>
        <location evidence="1">Cell membrane</location>
        <topology evidence="1">Multi-pass membrane protein</topology>
    </subcellularLocation>
</comment>
<feature type="transmembrane region" description="Helical" evidence="6">
    <location>
        <begin position="226"/>
        <end position="243"/>
    </location>
</feature>
<keyword evidence="5 6" id="KW-0472">Membrane</keyword>
<organism evidence="8 9">
    <name type="scientific">Microcella putealis</name>
    <dbReference type="NCBI Taxonomy" id="337005"/>
    <lineage>
        <taxon>Bacteria</taxon>
        <taxon>Bacillati</taxon>
        <taxon>Actinomycetota</taxon>
        <taxon>Actinomycetes</taxon>
        <taxon>Micrococcales</taxon>
        <taxon>Microbacteriaceae</taxon>
        <taxon>Microcella</taxon>
    </lineage>
</organism>
<evidence type="ECO:0000256" key="3">
    <source>
        <dbReference type="ARBA" id="ARBA00022692"/>
    </source>
</evidence>